<evidence type="ECO:0000256" key="2">
    <source>
        <dbReference type="ARBA" id="ARBA00022475"/>
    </source>
</evidence>
<reference evidence="8 9" key="1">
    <citation type="journal article" date="2019" name="Int. J. Syst. Evol. Microbiol.">
        <title>Clostridium fermenticellae sp. nov., isolated from the mud in a fermentation cellar for the production of the Chinese liquor, baijiu.</title>
        <authorList>
            <person name="Xu P.X."/>
            <person name="Chai L.J."/>
            <person name="Qiu T."/>
            <person name="Zhang X.J."/>
            <person name="Lu Z.M."/>
            <person name="Xiao C."/>
            <person name="Wang S.T."/>
            <person name="Shen C.H."/>
            <person name="Shi J.S."/>
            <person name="Xu Z.H."/>
        </authorList>
    </citation>
    <scope>NUCLEOTIDE SEQUENCE [LARGE SCALE GENOMIC DNA]</scope>
    <source>
        <strain evidence="8 9">JN500901</strain>
    </source>
</reference>
<keyword evidence="2 6" id="KW-1003">Cell membrane</keyword>
<dbReference type="InterPro" id="IPR015414">
    <property type="entry name" value="TMEM64"/>
</dbReference>
<feature type="transmembrane region" description="Helical" evidence="6">
    <location>
        <begin position="187"/>
        <end position="211"/>
    </location>
</feature>
<organism evidence="8 9">
    <name type="scientific">Clostridium fermenticellae</name>
    <dbReference type="NCBI Taxonomy" id="2068654"/>
    <lineage>
        <taxon>Bacteria</taxon>
        <taxon>Bacillati</taxon>
        <taxon>Bacillota</taxon>
        <taxon>Clostridia</taxon>
        <taxon>Eubacteriales</taxon>
        <taxon>Clostridiaceae</taxon>
        <taxon>Clostridium</taxon>
    </lineage>
</organism>
<evidence type="ECO:0000256" key="4">
    <source>
        <dbReference type="ARBA" id="ARBA00022989"/>
    </source>
</evidence>
<dbReference type="AlphaFoldDB" id="A0A386H6F7"/>
<keyword evidence="5 6" id="KW-0472">Membrane</keyword>
<name>A0A386H6F7_9CLOT</name>
<feature type="transmembrane region" description="Helical" evidence="6">
    <location>
        <begin position="12"/>
        <end position="31"/>
    </location>
</feature>
<dbReference type="PANTHER" id="PTHR12677:SF49">
    <property type="entry name" value="TVP38_TMEM64 FAMILY MEMBRANE PROTEIN"/>
    <property type="match status" value="1"/>
</dbReference>
<evidence type="ECO:0000256" key="5">
    <source>
        <dbReference type="ARBA" id="ARBA00023136"/>
    </source>
</evidence>
<sequence length="221" mass="24712">MKKNKGFIKRTIVVLFLIPIIYFIVVHRHMLAHLSINGMKGYILSYGELSSLIFIAVYALKPVVLILPSSIMSILAGNIFGPYKALFLNLLGCFGAGSVAFFISRILGKSFVDKLLKGRALTLGSNIEKHGFKIMLIMRLSFIFPYDPLSFAAGLSKMKYRDFIFGTLIGILPEMISYSFIGKNLENLFSISVLLPIFMVIVIAVVSFYIYKSSNIKENNS</sequence>
<dbReference type="Pfam" id="PF09335">
    <property type="entry name" value="VTT_dom"/>
    <property type="match status" value="1"/>
</dbReference>
<keyword evidence="3 6" id="KW-0812">Transmembrane</keyword>
<feature type="transmembrane region" description="Helical" evidence="6">
    <location>
        <begin position="51"/>
        <end position="75"/>
    </location>
</feature>
<dbReference type="KEGG" id="cfer:D4Z93_12275"/>
<dbReference type="InterPro" id="IPR032816">
    <property type="entry name" value="VTT_dom"/>
</dbReference>
<evidence type="ECO:0000313" key="8">
    <source>
        <dbReference type="EMBL" id="AYD41246.1"/>
    </source>
</evidence>
<evidence type="ECO:0000313" key="9">
    <source>
        <dbReference type="Proteomes" id="UP000266301"/>
    </source>
</evidence>
<dbReference type="EMBL" id="CP032416">
    <property type="protein sequence ID" value="AYD41246.1"/>
    <property type="molecule type" value="Genomic_DNA"/>
</dbReference>
<dbReference type="OrthoDB" id="9812980at2"/>
<keyword evidence="9" id="KW-1185">Reference proteome</keyword>
<dbReference type="PANTHER" id="PTHR12677">
    <property type="entry name" value="GOLGI APPARATUS MEMBRANE PROTEIN TVP38-RELATED"/>
    <property type="match status" value="1"/>
</dbReference>
<dbReference type="Proteomes" id="UP000266301">
    <property type="component" value="Chromosome"/>
</dbReference>
<dbReference type="GO" id="GO:0005886">
    <property type="term" value="C:plasma membrane"/>
    <property type="evidence" value="ECO:0007669"/>
    <property type="project" value="UniProtKB-SubCell"/>
</dbReference>
<gene>
    <name evidence="8" type="ORF">D4Z93_12275</name>
</gene>
<evidence type="ECO:0000256" key="1">
    <source>
        <dbReference type="ARBA" id="ARBA00004651"/>
    </source>
</evidence>
<protein>
    <recommendedName>
        <fullName evidence="6">TVP38/TMEM64 family membrane protein</fullName>
    </recommendedName>
</protein>
<dbReference type="RefSeq" id="WP_119973917.1">
    <property type="nucleotide sequence ID" value="NZ_CP032416.1"/>
</dbReference>
<feature type="transmembrane region" description="Helical" evidence="6">
    <location>
        <begin position="87"/>
        <end position="107"/>
    </location>
</feature>
<evidence type="ECO:0000256" key="6">
    <source>
        <dbReference type="RuleBase" id="RU366058"/>
    </source>
</evidence>
<evidence type="ECO:0000259" key="7">
    <source>
        <dbReference type="Pfam" id="PF09335"/>
    </source>
</evidence>
<feature type="domain" description="VTT" evidence="7">
    <location>
        <begin position="67"/>
        <end position="183"/>
    </location>
</feature>
<proteinExistence type="inferred from homology"/>
<feature type="transmembrane region" description="Helical" evidence="6">
    <location>
        <begin position="163"/>
        <end position="181"/>
    </location>
</feature>
<evidence type="ECO:0000256" key="3">
    <source>
        <dbReference type="ARBA" id="ARBA00022692"/>
    </source>
</evidence>
<comment type="similarity">
    <text evidence="6">Belongs to the TVP38/TMEM64 family.</text>
</comment>
<accession>A0A386H6F7</accession>
<keyword evidence="4 6" id="KW-1133">Transmembrane helix</keyword>
<comment type="subcellular location">
    <subcellularLocation>
        <location evidence="1 6">Cell membrane</location>
        <topology evidence="1 6">Multi-pass membrane protein</topology>
    </subcellularLocation>
</comment>
<feature type="transmembrane region" description="Helical" evidence="6">
    <location>
        <begin position="134"/>
        <end position="156"/>
    </location>
</feature>